<sequence>MSLNSSPTPSIPSAFPEKWKHSAKRFSPAFPNHKTELQKRVQSNDKQISGENAHDVFEYTVFLFIPVCRKITHGVPRGYTNITEKPKSMEIQFVTLIDDGKFTLQRIKHWLRRVRRPFQSGFHQLKFNVEGSGDGLKYDYLDDPEDRSPLHLSRLSLYLDAIHDKGELIAQMEWRKYTLILQNGLKFTRVNFPDGTFYMHFSSEGEFAEMGEILPSTTAFALARRIGTDDDKTRQSILESVQKDSPANPKNIDPKRQSILKALHAQRVHEMFDEGRLPDDFSFIGYNFDTDVSICELEEILKMHKDLAEKTPQKGERIEIGSVYNSPNWTNVEHKHYSRDDRT</sequence>
<gene>
    <name evidence="1" type="ORF">PCOS0759_LOCUS6943</name>
</gene>
<organism evidence="1">
    <name type="scientific">Percolomonas cosmopolitus</name>
    <dbReference type="NCBI Taxonomy" id="63605"/>
    <lineage>
        <taxon>Eukaryota</taxon>
        <taxon>Discoba</taxon>
        <taxon>Heterolobosea</taxon>
        <taxon>Tetramitia</taxon>
        <taxon>Eutetramitia</taxon>
        <taxon>Percolomonadidae</taxon>
        <taxon>Percolomonas</taxon>
    </lineage>
</organism>
<dbReference type="AlphaFoldDB" id="A0A7S1KS70"/>
<protein>
    <submittedName>
        <fullName evidence="1">Uncharacterized protein</fullName>
    </submittedName>
</protein>
<reference evidence="1" key="1">
    <citation type="submission" date="2021-01" db="EMBL/GenBank/DDBJ databases">
        <authorList>
            <person name="Corre E."/>
            <person name="Pelletier E."/>
            <person name="Niang G."/>
            <person name="Scheremetjew M."/>
            <person name="Finn R."/>
            <person name="Kale V."/>
            <person name="Holt S."/>
            <person name="Cochrane G."/>
            <person name="Meng A."/>
            <person name="Brown T."/>
            <person name="Cohen L."/>
        </authorList>
    </citation>
    <scope>NUCLEOTIDE SEQUENCE</scope>
    <source>
        <strain evidence="1">WS</strain>
    </source>
</reference>
<proteinExistence type="predicted"/>
<name>A0A7S1KS70_9EUKA</name>
<dbReference type="EMBL" id="HBGD01008442">
    <property type="protein sequence ID" value="CAD9083689.1"/>
    <property type="molecule type" value="Transcribed_RNA"/>
</dbReference>
<accession>A0A7S1KS70</accession>
<evidence type="ECO:0000313" key="1">
    <source>
        <dbReference type="EMBL" id="CAD9083689.1"/>
    </source>
</evidence>